<evidence type="ECO:0000256" key="2">
    <source>
        <dbReference type="PROSITE-ProRule" id="PRU00335"/>
    </source>
</evidence>
<dbReference type="InterPro" id="IPR009057">
    <property type="entry name" value="Homeodomain-like_sf"/>
</dbReference>
<accession>A0ABQ5JPY5</accession>
<dbReference type="PANTHER" id="PTHR43479">
    <property type="entry name" value="ACREF/ENVCD OPERON REPRESSOR-RELATED"/>
    <property type="match status" value="1"/>
</dbReference>
<dbReference type="RefSeq" id="WP_407884800.1">
    <property type="nucleotide sequence ID" value="NZ_BQXO01000007.1"/>
</dbReference>
<evidence type="ECO:0000313" key="4">
    <source>
        <dbReference type="EMBL" id="GKT06556.1"/>
    </source>
</evidence>
<dbReference type="SUPFAM" id="SSF46689">
    <property type="entry name" value="Homeodomain-like"/>
    <property type="match status" value="1"/>
</dbReference>
<dbReference type="Gene3D" id="1.10.357.10">
    <property type="entry name" value="Tetracycline Repressor, domain 2"/>
    <property type="match status" value="1"/>
</dbReference>
<dbReference type="EMBL" id="BQXO01000007">
    <property type="protein sequence ID" value="GKT06556.1"/>
    <property type="molecule type" value="Genomic_DNA"/>
</dbReference>
<dbReference type="InterPro" id="IPR001647">
    <property type="entry name" value="HTH_TetR"/>
</dbReference>
<dbReference type="PROSITE" id="PS50977">
    <property type="entry name" value="HTH_TETR_2"/>
    <property type="match status" value="1"/>
</dbReference>
<gene>
    <name evidence="4" type="ORF">JCM31185_18430</name>
</gene>
<keyword evidence="5" id="KW-1185">Reference proteome</keyword>
<dbReference type="InterPro" id="IPR050624">
    <property type="entry name" value="HTH-type_Tx_Regulator"/>
</dbReference>
<protein>
    <recommendedName>
        <fullName evidence="3">HTH tetR-type domain-containing protein</fullName>
    </recommendedName>
</protein>
<dbReference type="PANTHER" id="PTHR43479:SF7">
    <property type="entry name" value="TETR-FAMILY TRANSCRIPTIONAL REGULATOR"/>
    <property type="match status" value="1"/>
</dbReference>
<feature type="domain" description="HTH tetR-type" evidence="3">
    <location>
        <begin position="3"/>
        <end position="63"/>
    </location>
</feature>
<keyword evidence="1 2" id="KW-0238">DNA-binding</keyword>
<evidence type="ECO:0000256" key="1">
    <source>
        <dbReference type="ARBA" id="ARBA00023125"/>
    </source>
</evidence>
<comment type="caution">
    <text evidence="4">The sequence shown here is derived from an EMBL/GenBank/DDBJ whole genome shotgun (WGS) entry which is preliminary data.</text>
</comment>
<evidence type="ECO:0000313" key="5">
    <source>
        <dbReference type="Proteomes" id="UP001628078"/>
    </source>
</evidence>
<name>A0ABQ5JPY5_9LACO</name>
<evidence type="ECO:0000259" key="3">
    <source>
        <dbReference type="PROSITE" id="PS50977"/>
    </source>
</evidence>
<sequence length="186" mass="21887">MVENTKRRIIETFLNLTTSMSVQKISIARLMRDMKLQRETYYYYFNDKYALIEASLAMLLFDSYDQLINDRSLDTANRAVLAQIKAHPNFFNDLLSNQNEYMFKRLYCQTSLAAINRYLDANFRQVPETVRFAGKFYIYAVNNVVYEWVQSGMKTDPEALVRQFSLSIPVALVPYFKTTQEIEEKS</sequence>
<organism evidence="4 5">
    <name type="scientific">Furfurilactobacillus curtus</name>
    <dbReference type="NCBI Taxonomy" id="1746200"/>
    <lineage>
        <taxon>Bacteria</taxon>
        <taxon>Bacillati</taxon>
        <taxon>Bacillota</taxon>
        <taxon>Bacilli</taxon>
        <taxon>Lactobacillales</taxon>
        <taxon>Lactobacillaceae</taxon>
        <taxon>Furfurilactobacillus</taxon>
    </lineage>
</organism>
<reference evidence="4 5" key="1">
    <citation type="submission" date="2022-03" db="EMBL/GenBank/DDBJ databases">
        <title>Draft genome sequence of Furfurilactobacillus curtus JCM 31185.</title>
        <authorList>
            <person name="Suzuki S."/>
            <person name="Endo A."/>
            <person name="Kajikawa A."/>
        </authorList>
    </citation>
    <scope>NUCLEOTIDE SEQUENCE [LARGE SCALE GENOMIC DNA]</scope>
    <source>
        <strain evidence="4 5">JCM 31185</strain>
    </source>
</reference>
<feature type="DNA-binding region" description="H-T-H motif" evidence="2">
    <location>
        <begin position="26"/>
        <end position="45"/>
    </location>
</feature>
<dbReference type="Pfam" id="PF14278">
    <property type="entry name" value="TetR_C_8"/>
    <property type="match status" value="1"/>
</dbReference>
<proteinExistence type="predicted"/>
<dbReference type="InterPro" id="IPR039532">
    <property type="entry name" value="TetR_C_Firmicutes"/>
</dbReference>
<dbReference type="Proteomes" id="UP001628078">
    <property type="component" value="Unassembled WGS sequence"/>
</dbReference>